<accession>A0A0P1F2S8</accession>
<evidence type="ECO:0000256" key="3">
    <source>
        <dbReference type="RuleBase" id="RU000481"/>
    </source>
</evidence>
<dbReference type="PANTHER" id="PTHR42885">
    <property type="entry name" value="HISTIDINOL-PHOSPHATE AMINOTRANSFERASE-RELATED"/>
    <property type="match status" value="1"/>
</dbReference>
<dbReference type="EMBL" id="CYRX01000033">
    <property type="protein sequence ID" value="CUH61835.1"/>
    <property type="molecule type" value="Genomic_DNA"/>
</dbReference>
<dbReference type="Gene3D" id="3.40.640.10">
    <property type="entry name" value="Type I PLP-dependent aspartate aminotransferase-like (Major domain)"/>
    <property type="match status" value="1"/>
</dbReference>
<evidence type="ECO:0000313" key="5">
    <source>
        <dbReference type="EMBL" id="CUH61835.1"/>
    </source>
</evidence>
<dbReference type="Proteomes" id="UP000051298">
    <property type="component" value="Unassembled WGS sequence"/>
</dbReference>
<dbReference type="SUPFAM" id="SSF53383">
    <property type="entry name" value="PLP-dependent transferases"/>
    <property type="match status" value="1"/>
</dbReference>
<dbReference type="InterPro" id="IPR015421">
    <property type="entry name" value="PyrdxlP-dep_Trfase_major"/>
</dbReference>
<dbReference type="Pfam" id="PF00155">
    <property type="entry name" value="Aminotran_1_2"/>
    <property type="match status" value="1"/>
</dbReference>
<name>A0A0P1F2S8_9RHOB</name>
<dbReference type="PROSITE" id="PS00105">
    <property type="entry name" value="AA_TRANSFER_CLASS_1"/>
    <property type="match status" value="1"/>
</dbReference>
<reference evidence="5 6" key="1">
    <citation type="submission" date="2015-09" db="EMBL/GenBank/DDBJ databases">
        <authorList>
            <consortium name="Swine Surveillance"/>
        </authorList>
    </citation>
    <scope>NUCLEOTIDE SEQUENCE [LARGE SCALE GENOMIC DNA]</scope>
    <source>
        <strain evidence="5 6">CECT 5294</strain>
    </source>
</reference>
<keyword evidence="3" id="KW-0808">Transferase</keyword>
<dbReference type="GO" id="GO:0016829">
    <property type="term" value="F:lyase activity"/>
    <property type="evidence" value="ECO:0007669"/>
    <property type="project" value="UniProtKB-KW"/>
</dbReference>
<dbReference type="InterPro" id="IPR004838">
    <property type="entry name" value="NHTrfase_class1_PyrdxlP-BS"/>
</dbReference>
<dbReference type="GO" id="GO:0008483">
    <property type="term" value="F:transaminase activity"/>
    <property type="evidence" value="ECO:0007669"/>
    <property type="project" value="UniProtKB-KW"/>
</dbReference>
<evidence type="ECO:0000313" key="6">
    <source>
        <dbReference type="Proteomes" id="UP000051298"/>
    </source>
</evidence>
<keyword evidence="5" id="KW-0456">Lyase</keyword>
<dbReference type="GO" id="GO:0030170">
    <property type="term" value="F:pyridoxal phosphate binding"/>
    <property type="evidence" value="ECO:0007669"/>
    <property type="project" value="InterPro"/>
</dbReference>
<evidence type="ECO:0000259" key="4">
    <source>
        <dbReference type="Pfam" id="PF00155"/>
    </source>
</evidence>
<dbReference type="Gene3D" id="3.90.1150.10">
    <property type="entry name" value="Aspartate Aminotransferase, domain 1"/>
    <property type="match status" value="1"/>
</dbReference>
<evidence type="ECO:0000256" key="1">
    <source>
        <dbReference type="ARBA" id="ARBA00001933"/>
    </source>
</evidence>
<dbReference type="InterPro" id="IPR004839">
    <property type="entry name" value="Aminotransferase_I/II_large"/>
</dbReference>
<comment type="similarity">
    <text evidence="3">Belongs to the class-I pyridoxal-phosphate-dependent aminotransferase family.</text>
</comment>
<feature type="domain" description="Aminotransferase class I/classII large" evidence="4">
    <location>
        <begin position="139"/>
        <end position="315"/>
    </location>
</feature>
<comment type="cofactor">
    <cofactor evidence="1 3">
        <name>pyridoxal 5'-phosphate</name>
        <dbReference type="ChEBI" id="CHEBI:597326"/>
    </cofactor>
</comment>
<gene>
    <name evidence="5" type="primary">cobD</name>
    <name evidence="5" type="ORF">THS5294_03148</name>
</gene>
<dbReference type="CDD" id="cd00609">
    <property type="entry name" value="AAT_like"/>
    <property type="match status" value="1"/>
</dbReference>
<keyword evidence="2" id="KW-0663">Pyridoxal phosphate</keyword>
<organism evidence="5 6">
    <name type="scientific">Thalassobacter stenotrophicus</name>
    <dbReference type="NCBI Taxonomy" id="266809"/>
    <lineage>
        <taxon>Bacteria</taxon>
        <taxon>Pseudomonadati</taxon>
        <taxon>Pseudomonadota</taxon>
        <taxon>Alphaproteobacteria</taxon>
        <taxon>Rhodobacterales</taxon>
        <taxon>Roseobacteraceae</taxon>
        <taxon>Thalassobacter</taxon>
    </lineage>
</organism>
<protein>
    <recommendedName>
        <fullName evidence="3">Aminotransferase</fullName>
        <ecNumber evidence="3">2.6.1.-</ecNumber>
    </recommendedName>
</protein>
<dbReference type="RefSeq" id="WP_058124447.1">
    <property type="nucleotide sequence ID" value="NZ_CYRX01000033.1"/>
</dbReference>
<dbReference type="AlphaFoldDB" id="A0A0P1F2S8"/>
<dbReference type="PANTHER" id="PTHR42885:SF1">
    <property type="entry name" value="THREONINE-PHOSPHATE DECARBOXYLASE"/>
    <property type="match status" value="1"/>
</dbReference>
<evidence type="ECO:0000256" key="2">
    <source>
        <dbReference type="ARBA" id="ARBA00022898"/>
    </source>
</evidence>
<keyword evidence="3" id="KW-0032">Aminotransferase</keyword>
<dbReference type="EC" id="2.6.1.-" evidence="3"/>
<proteinExistence type="inferred from homology"/>
<sequence>MTLAPAPSACPKAPRDHGGGLDAAVARWGGARDAWLDLSTGINPVTFPIQKLTYADWACLPDAAAQDRLTQAARTFWNVPASAEVLAAPGASALIAQMPVLAPVGRVDIPAPTYNEHAAAFRAHGWQITDQAPSARVLVHPNNPDGRLWSAEDITAPLTIIDESFCDVTPEASMIGLATRDGVVVLKSFGKFWGLAGMRLGFAIAQPATIARLRDMIGPWAVSGPALRIGAVALEDHDWAAATRDRLAQDAARLDALIDAPVVGGTSLFRLYDVGDAKAWQDRLAMHHVWSRIFPYSSRWVRLGLPGTSAQWDHLERALAAPGSDAHA</sequence>
<dbReference type="InterPro" id="IPR015424">
    <property type="entry name" value="PyrdxlP-dep_Trfase"/>
</dbReference>
<dbReference type="InterPro" id="IPR015422">
    <property type="entry name" value="PyrdxlP-dep_Trfase_small"/>
</dbReference>